<dbReference type="OrthoDB" id="38595at10239"/>
<keyword evidence="3" id="KW-1185">Reference proteome</keyword>
<accession>Q9EMN6</accession>
<organismHost>
    <name type="scientific">Amsacta</name>
    <dbReference type="NCBI Taxonomy" id="340055"/>
</organismHost>
<reference evidence="2 3" key="1">
    <citation type="journal article" date="2000" name="Virology">
        <title>Complete genomic sequence of the Amsacta moorei entomopoxvirus: analysis and comparison with other poxviruses.</title>
        <authorList>
            <person name="Bawden A.L."/>
            <person name="Glassberg K.J."/>
            <person name="Diggans J."/>
            <person name="Shaw R."/>
            <person name="Farmerie W."/>
            <person name="Moyer R.W."/>
        </authorList>
    </citation>
    <scope>NUCLEOTIDE SEQUENCE [LARGE SCALE GENOMIC DNA]</scope>
</reference>
<feature type="transmembrane region" description="Helical" evidence="1">
    <location>
        <begin position="41"/>
        <end position="62"/>
    </location>
</feature>
<feature type="transmembrane region" description="Helical" evidence="1">
    <location>
        <begin position="68"/>
        <end position="91"/>
    </location>
</feature>
<dbReference type="EMBL" id="AF250284">
    <property type="protein sequence ID" value="AAG02869.1"/>
    <property type="molecule type" value="Genomic_DNA"/>
</dbReference>
<dbReference type="GeneID" id="1494753"/>
<keyword evidence="1" id="KW-0472">Membrane</keyword>
<protein>
    <submittedName>
        <fullName evidence="2">AMV163</fullName>
    </submittedName>
</protein>
<keyword evidence="1" id="KW-0812">Transmembrane</keyword>
<dbReference type="KEGG" id="vg:1494753"/>
<sequence>MEYLNEILMDYLSEYTLLPTLIMNYQNDNIYMKKLLHIIKCFNTLIIFFTFTRFIWVINTVIISFLNLLYYIIDICSMFGFIIILIMSYIYK</sequence>
<keyword evidence="1" id="KW-1133">Transmembrane helix</keyword>
<gene>
    <name evidence="2" type="primary">AMV163</name>
</gene>
<evidence type="ECO:0000256" key="1">
    <source>
        <dbReference type="SAM" id="Phobius"/>
    </source>
</evidence>
<dbReference type="RefSeq" id="NP_064945.1">
    <property type="nucleotide sequence ID" value="NC_002520.1"/>
</dbReference>
<name>Q9EMN6_AMEPV</name>
<dbReference type="Proteomes" id="UP000000872">
    <property type="component" value="Segment"/>
</dbReference>
<evidence type="ECO:0000313" key="2">
    <source>
        <dbReference type="EMBL" id="AAG02869.1"/>
    </source>
</evidence>
<evidence type="ECO:0000313" key="3">
    <source>
        <dbReference type="Proteomes" id="UP000000872"/>
    </source>
</evidence>
<organism evidence="2 3">
    <name type="scientific">Amsacta moorei entomopoxvirus</name>
    <name type="common">AmEPV</name>
    <dbReference type="NCBI Taxonomy" id="28321"/>
    <lineage>
        <taxon>Viruses</taxon>
        <taxon>Varidnaviria</taxon>
        <taxon>Bamfordvirae</taxon>
        <taxon>Nucleocytoviricota</taxon>
        <taxon>Pokkesviricetes</taxon>
        <taxon>Chitovirales</taxon>
        <taxon>Poxviridae</taxon>
        <taxon>Entomopoxvirinae</taxon>
        <taxon>Betaentomopoxvirus</taxon>
    </lineage>
</organism>
<proteinExistence type="predicted"/>